<gene>
    <name evidence="5" type="ORF">B7P43_G01396</name>
</gene>
<comment type="caution">
    <text evidence="5">The sequence shown here is derived from an EMBL/GenBank/DDBJ whole genome shotgun (WGS) entry which is preliminary data.</text>
</comment>
<dbReference type="InParanoid" id="A0A2J7R262"/>
<dbReference type="InterPro" id="IPR039982">
    <property type="entry name" value="Ribosomal_mL65"/>
</dbReference>
<comment type="subcellular location">
    <subcellularLocation>
        <location evidence="1">Mitochondrion</location>
    </subcellularLocation>
</comment>
<keyword evidence="4" id="KW-0687">Ribonucleoprotein</keyword>
<reference evidence="5 6" key="1">
    <citation type="submission" date="2017-12" db="EMBL/GenBank/DDBJ databases">
        <title>Hemimetabolous genomes reveal molecular basis of termite eusociality.</title>
        <authorList>
            <person name="Harrison M.C."/>
            <person name="Jongepier E."/>
            <person name="Robertson H.M."/>
            <person name="Arning N."/>
            <person name="Bitard-Feildel T."/>
            <person name="Chao H."/>
            <person name="Childers C.P."/>
            <person name="Dinh H."/>
            <person name="Doddapaneni H."/>
            <person name="Dugan S."/>
            <person name="Gowin J."/>
            <person name="Greiner C."/>
            <person name="Han Y."/>
            <person name="Hu H."/>
            <person name="Hughes D.S.T."/>
            <person name="Huylmans A.-K."/>
            <person name="Kemena C."/>
            <person name="Kremer L.P.M."/>
            <person name="Lee S.L."/>
            <person name="Lopez-Ezquerra A."/>
            <person name="Mallet L."/>
            <person name="Monroy-Kuhn J.M."/>
            <person name="Moser A."/>
            <person name="Murali S.C."/>
            <person name="Muzny D.M."/>
            <person name="Otani S."/>
            <person name="Piulachs M.-D."/>
            <person name="Poelchau M."/>
            <person name="Qu J."/>
            <person name="Schaub F."/>
            <person name="Wada-Katsumata A."/>
            <person name="Worley K.C."/>
            <person name="Xie Q."/>
            <person name="Ylla G."/>
            <person name="Poulsen M."/>
            <person name="Gibbs R.A."/>
            <person name="Schal C."/>
            <person name="Richards S."/>
            <person name="Belles X."/>
            <person name="Korb J."/>
            <person name="Bornberg-Bauer E."/>
        </authorList>
    </citation>
    <scope>NUCLEOTIDE SEQUENCE [LARGE SCALE GENOMIC DNA]</scope>
    <source>
        <tissue evidence="5">Whole body</tissue>
    </source>
</reference>
<proteinExistence type="predicted"/>
<evidence type="ECO:0000256" key="2">
    <source>
        <dbReference type="ARBA" id="ARBA00022980"/>
    </source>
</evidence>
<dbReference type="Pfam" id="PF07147">
    <property type="entry name" value="PDCD9"/>
    <property type="match status" value="1"/>
</dbReference>
<name>A0A2J7R262_9NEOP</name>
<dbReference type="GO" id="GO:0005762">
    <property type="term" value="C:mitochondrial large ribosomal subunit"/>
    <property type="evidence" value="ECO:0007669"/>
    <property type="project" value="TreeGrafter"/>
</dbReference>
<evidence type="ECO:0000256" key="1">
    <source>
        <dbReference type="ARBA" id="ARBA00004173"/>
    </source>
</evidence>
<keyword evidence="6" id="KW-1185">Reference proteome</keyword>
<keyword evidence="3" id="KW-0496">Mitochondrion</keyword>
<dbReference type="PANTHER" id="PTHR13014:SF3">
    <property type="entry name" value="LARGE RIBOSOMAL SUBUNIT PROTEIN ML65"/>
    <property type="match status" value="1"/>
</dbReference>
<evidence type="ECO:0000256" key="3">
    <source>
        <dbReference type="ARBA" id="ARBA00023128"/>
    </source>
</evidence>
<sequence length="549" mass="65480">MGRFRWHHCRTTIRRSTIRIKPLKYEQEYTDTPQYPPILDISYKARKQRMENQWHEKIKSIKTVEEKLFEINMPRYYGWRSIMLREGSIPYDSLPFVQHVTRTHLREFKDLAPYSTNLEEDANKLLGQVKPRIEEALIFEFKYRSRKHEYLHNEGGPITAEKLDNIMGTSILQQVNRILLGNLSKKVPHLVKCQVETDPRIESFWSVGGMNPPTFLRKHKENVPWLKDEAGEPIDRWFQYLGSPIFHLRHELPLPAVVQMNESESSEFDVPFFSYDPKVIGFHDDRRLGTNIPGFWPGDPCEFGLLSFHHRGHMHQRLLQYGEEDRADALHVQAILASFGWLLPQACYQGFSTFNDVTYPLVTQTVITNGKLWSFYVYQLNTTLLHGEHTSNNPRHNLCWGTPELKLFEAIEDGKVIGFNDDVLKYLLKFYLNTPKVREGVEMKPYLGDVEKHIADITEDKRREWLEAEFKHMYSTRPRHVLPYEIYQWERIYKIRHKTRPLEARRRPFELKNVHPFMRRYDEHVPKYIPKKFREPGKFRQKFEDTYYP</sequence>
<evidence type="ECO:0000313" key="6">
    <source>
        <dbReference type="Proteomes" id="UP000235965"/>
    </source>
</evidence>
<evidence type="ECO:0008006" key="7">
    <source>
        <dbReference type="Google" id="ProtNLM"/>
    </source>
</evidence>
<keyword evidence="2" id="KW-0689">Ribosomal protein</keyword>
<organism evidence="5 6">
    <name type="scientific">Cryptotermes secundus</name>
    <dbReference type="NCBI Taxonomy" id="105785"/>
    <lineage>
        <taxon>Eukaryota</taxon>
        <taxon>Metazoa</taxon>
        <taxon>Ecdysozoa</taxon>
        <taxon>Arthropoda</taxon>
        <taxon>Hexapoda</taxon>
        <taxon>Insecta</taxon>
        <taxon>Pterygota</taxon>
        <taxon>Neoptera</taxon>
        <taxon>Polyneoptera</taxon>
        <taxon>Dictyoptera</taxon>
        <taxon>Blattodea</taxon>
        <taxon>Blattoidea</taxon>
        <taxon>Termitoidae</taxon>
        <taxon>Kalotermitidae</taxon>
        <taxon>Cryptotermitinae</taxon>
        <taxon>Cryptotermes</taxon>
    </lineage>
</organism>
<accession>A0A2J7R262</accession>
<dbReference type="GO" id="GO:0006412">
    <property type="term" value="P:translation"/>
    <property type="evidence" value="ECO:0007669"/>
    <property type="project" value="InterPro"/>
</dbReference>
<dbReference type="GO" id="GO:0003735">
    <property type="term" value="F:structural constituent of ribosome"/>
    <property type="evidence" value="ECO:0007669"/>
    <property type="project" value="InterPro"/>
</dbReference>
<evidence type="ECO:0000313" key="5">
    <source>
        <dbReference type="EMBL" id="PNF34927.1"/>
    </source>
</evidence>
<dbReference type="STRING" id="105785.A0A2J7R262"/>
<dbReference type="AlphaFoldDB" id="A0A2J7R262"/>
<dbReference type="OrthoDB" id="6041973at2759"/>
<dbReference type="Proteomes" id="UP000235965">
    <property type="component" value="Unassembled WGS sequence"/>
</dbReference>
<dbReference type="FunCoup" id="A0A2J7R262">
    <property type="interactions" value="433"/>
</dbReference>
<protein>
    <recommendedName>
        <fullName evidence="7">28S ribosomal protein S30, mitochondrial</fullName>
    </recommendedName>
</protein>
<dbReference type="InterPro" id="IPR010793">
    <property type="entry name" value="Ribosomal_mL37/mL65"/>
</dbReference>
<dbReference type="PANTHER" id="PTHR13014">
    <property type="entry name" value="MITOCHONDRIAL 28S RIBOSOMAL PROTEIN S30/P52 PRO-APOTOTIC PROTEIN"/>
    <property type="match status" value="1"/>
</dbReference>
<dbReference type="EMBL" id="NEVH01008200">
    <property type="protein sequence ID" value="PNF34927.1"/>
    <property type="molecule type" value="Genomic_DNA"/>
</dbReference>
<evidence type="ECO:0000256" key="4">
    <source>
        <dbReference type="ARBA" id="ARBA00023274"/>
    </source>
</evidence>